<dbReference type="SMART" id="SM00220">
    <property type="entry name" value="S_TKc"/>
    <property type="match status" value="1"/>
</dbReference>
<dbReference type="PROSITE" id="PS00108">
    <property type="entry name" value="PROTEIN_KINASE_ST"/>
    <property type="match status" value="1"/>
</dbReference>
<feature type="compositionally biased region" description="Basic residues" evidence="2">
    <location>
        <begin position="129"/>
        <end position="139"/>
    </location>
</feature>
<proteinExistence type="predicted"/>
<evidence type="ECO:0000313" key="5">
    <source>
        <dbReference type="Proteomes" id="UP000663888"/>
    </source>
</evidence>
<feature type="compositionally biased region" description="Polar residues" evidence="2">
    <location>
        <begin position="701"/>
        <end position="710"/>
    </location>
</feature>
<dbReference type="InterPro" id="IPR011009">
    <property type="entry name" value="Kinase-like_dom_sf"/>
</dbReference>
<sequence>QEEEAERLRKLEEEEEAAKIRAAQAEELAEAARRERLALPPIPPSEEESLAHDPTSSVDVSLEEGIADQESTAHNSIASSESTISIGRASVESAEEPSSVDTADAARRAWANNLISEWERRGAHEEHHHHPKPHARHHQSTPSFSYRYRPASAEEIRRHHEHVEEVKYREREAAHAAREAREARAARKAFEEERKRLDNERRQKEDERRKNEEQIVIASWQRYERNWQDLTNGVFPEGRQLTFYDIPWPVCLPARSVDELQSAVIEKFLLNPSHSPAKTRRNFTGSFCSHIDDNSWSAITAGVTSVLNVLELLDLVETAGQVSASLEENGQEQGVTSNPIIVVHPSEPSGDPSEIEGREIEVPVGHQQDLSPISDQHIEQLQPSVSVQDSEQAMTAGIPISRRMTTPEVVSHLVVHGCRDLTGDVDHASFGDHAAFHGGFSDIYAGFMRDGTNVAIKALRISIKSIAESPTHLKASLLVVLYTIDRLAYYKKRSSMLLASCIHGIGMISPWMARGSLPPYLERTPGVNLCKLCVQICDGLSYLHEIGIIHADLKGANILISDDGEPVLTDFGNSLHEDQSMKFTRTTTSKSGTMRWSAPELIEDSAENSKETDVYALGMTIYEVMAGAIPYKGKKDSSIWFLVVNKRMHPERPKSIPTGREEGERLWNLLVDCWAFDPKMRPSASAVGTTMRTITPDGLTPITSSTSTSGKIAPEHPEHPLDAEQSLRVRIGY</sequence>
<reference evidence="4" key="1">
    <citation type="submission" date="2021-01" db="EMBL/GenBank/DDBJ databases">
        <authorList>
            <person name="Kaushik A."/>
        </authorList>
    </citation>
    <scope>NUCLEOTIDE SEQUENCE</scope>
    <source>
        <strain evidence="4">AG4-R118</strain>
    </source>
</reference>
<feature type="non-terminal residue" evidence="4">
    <location>
        <position position="733"/>
    </location>
</feature>
<dbReference type="InterPro" id="IPR051681">
    <property type="entry name" value="Ser/Thr_Kinases-Pseudokinases"/>
</dbReference>
<dbReference type="InterPro" id="IPR008271">
    <property type="entry name" value="Ser/Thr_kinase_AS"/>
</dbReference>
<dbReference type="Pfam" id="PF07714">
    <property type="entry name" value="PK_Tyr_Ser-Thr"/>
    <property type="match status" value="1"/>
</dbReference>
<keyword evidence="1" id="KW-0175">Coiled coil</keyword>
<gene>
    <name evidence="4" type="ORF">RDB_LOCUS156029</name>
</gene>
<evidence type="ECO:0000313" key="4">
    <source>
        <dbReference type="EMBL" id="CAE6503043.1"/>
    </source>
</evidence>
<organism evidence="4 5">
    <name type="scientific">Rhizoctonia solani</name>
    <dbReference type="NCBI Taxonomy" id="456999"/>
    <lineage>
        <taxon>Eukaryota</taxon>
        <taxon>Fungi</taxon>
        <taxon>Dikarya</taxon>
        <taxon>Basidiomycota</taxon>
        <taxon>Agaricomycotina</taxon>
        <taxon>Agaricomycetes</taxon>
        <taxon>Cantharellales</taxon>
        <taxon>Ceratobasidiaceae</taxon>
        <taxon>Rhizoctonia</taxon>
    </lineage>
</organism>
<dbReference type="Proteomes" id="UP000663888">
    <property type="component" value="Unassembled WGS sequence"/>
</dbReference>
<feature type="domain" description="Protein kinase" evidence="3">
    <location>
        <begin position="429"/>
        <end position="694"/>
    </location>
</feature>
<feature type="compositionally biased region" description="Polar residues" evidence="2">
    <location>
        <begin position="69"/>
        <end position="83"/>
    </location>
</feature>
<feature type="region of interest" description="Disordered" evidence="2">
    <location>
        <begin position="121"/>
        <end position="143"/>
    </location>
</feature>
<name>A0A8H3CZM7_9AGAM</name>
<dbReference type="PANTHER" id="PTHR44329">
    <property type="entry name" value="SERINE/THREONINE-PROTEIN KINASE TNNI3K-RELATED"/>
    <property type="match status" value="1"/>
</dbReference>
<feature type="coiled-coil region" evidence="1">
    <location>
        <begin position="173"/>
        <end position="214"/>
    </location>
</feature>
<feature type="region of interest" description="Disordered" evidence="2">
    <location>
        <begin position="31"/>
        <end position="83"/>
    </location>
</feature>
<feature type="compositionally biased region" description="Basic and acidic residues" evidence="2">
    <location>
        <begin position="713"/>
        <end position="725"/>
    </location>
</feature>
<dbReference type="PROSITE" id="PS50011">
    <property type="entry name" value="PROTEIN_KINASE_DOM"/>
    <property type="match status" value="1"/>
</dbReference>
<protein>
    <recommendedName>
        <fullName evidence="3">Protein kinase domain-containing protein</fullName>
    </recommendedName>
</protein>
<dbReference type="SUPFAM" id="SSF56112">
    <property type="entry name" value="Protein kinase-like (PK-like)"/>
    <property type="match status" value="1"/>
</dbReference>
<comment type="caution">
    <text evidence="4">The sequence shown here is derived from an EMBL/GenBank/DDBJ whole genome shotgun (WGS) entry which is preliminary data.</text>
</comment>
<evidence type="ECO:0000256" key="1">
    <source>
        <dbReference type="SAM" id="Coils"/>
    </source>
</evidence>
<dbReference type="GO" id="GO:0005524">
    <property type="term" value="F:ATP binding"/>
    <property type="evidence" value="ECO:0007669"/>
    <property type="project" value="InterPro"/>
</dbReference>
<feature type="region of interest" description="Disordered" evidence="2">
    <location>
        <begin position="691"/>
        <end position="725"/>
    </location>
</feature>
<dbReference type="InterPro" id="IPR001245">
    <property type="entry name" value="Ser-Thr/Tyr_kinase_cat_dom"/>
</dbReference>
<dbReference type="PANTHER" id="PTHR44329:SF214">
    <property type="entry name" value="PROTEIN KINASE DOMAIN-CONTAINING PROTEIN"/>
    <property type="match status" value="1"/>
</dbReference>
<evidence type="ECO:0000256" key="2">
    <source>
        <dbReference type="SAM" id="MobiDB-lite"/>
    </source>
</evidence>
<accession>A0A8H3CZM7</accession>
<dbReference type="GO" id="GO:0004674">
    <property type="term" value="F:protein serine/threonine kinase activity"/>
    <property type="evidence" value="ECO:0007669"/>
    <property type="project" value="TreeGrafter"/>
</dbReference>
<dbReference type="AlphaFoldDB" id="A0A8H3CZM7"/>
<dbReference type="InterPro" id="IPR000719">
    <property type="entry name" value="Prot_kinase_dom"/>
</dbReference>
<evidence type="ECO:0000259" key="3">
    <source>
        <dbReference type="PROSITE" id="PS50011"/>
    </source>
</evidence>
<dbReference type="EMBL" id="CAJMWX010001714">
    <property type="protein sequence ID" value="CAE6503043.1"/>
    <property type="molecule type" value="Genomic_DNA"/>
</dbReference>
<dbReference type="Gene3D" id="1.10.510.10">
    <property type="entry name" value="Transferase(Phosphotransferase) domain 1"/>
    <property type="match status" value="1"/>
</dbReference>